<evidence type="ECO:0000313" key="2">
    <source>
        <dbReference type="EMBL" id="GIX96280.1"/>
    </source>
</evidence>
<organism evidence="2 3">
    <name type="scientific">Caerostris extrusa</name>
    <name type="common">Bark spider</name>
    <name type="synonym">Caerostris bankana</name>
    <dbReference type="NCBI Taxonomy" id="172846"/>
    <lineage>
        <taxon>Eukaryota</taxon>
        <taxon>Metazoa</taxon>
        <taxon>Ecdysozoa</taxon>
        <taxon>Arthropoda</taxon>
        <taxon>Chelicerata</taxon>
        <taxon>Arachnida</taxon>
        <taxon>Araneae</taxon>
        <taxon>Araneomorphae</taxon>
        <taxon>Entelegynae</taxon>
        <taxon>Araneoidea</taxon>
        <taxon>Araneidae</taxon>
        <taxon>Caerostris</taxon>
    </lineage>
</organism>
<dbReference type="Proteomes" id="UP001054945">
    <property type="component" value="Unassembled WGS sequence"/>
</dbReference>
<evidence type="ECO:0000313" key="3">
    <source>
        <dbReference type="Proteomes" id="UP001054945"/>
    </source>
</evidence>
<feature type="region of interest" description="Disordered" evidence="1">
    <location>
        <begin position="96"/>
        <end position="200"/>
    </location>
</feature>
<accession>A0AAV4PGJ1</accession>
<comment type="caution">
    <text evidence="2">The sequence shown here is derived from an EMBL/GenBank/DDBJ whole genome shotgun (WGS) entry which is preliminary data.</text>
</comment>
<gene>
    <name evidence="2" type="ORF">CEXT_574501</name>
</gene>
<proteinExistence type="predicted"/>
<evidence type="ECO:0000256" key="1">
    <source>
        <dbReference type="SAM" id="MobiDB-lite"/>
    </source>
</evidence>
<dbReference type="AlphaFoldDB" id="A0AAV4PGJ1"/>
<dbReference type="EMBL" id="BPLR01004625">
    <property type="protein sequence ID" value="GIX96280.1"/>
    <property type="molecule type" value="Genomic_DNA"/>
</dbReference>
<keyword evidence="3" id="KW-1185">Reference proteome</keyword>
<reference evidence="2 3" key="1">
    <citation type="submission" date="2021-06" db="EMBL/GenBank/DDBJ databases">
        <title>Caerostris extrusa draft genome.</title>
        <authorList>
            <person name="Kono N."/>
            <person name="Arakawa K."/>
        </authorList>
    </citation>
    <scope>NUCLEOTIDE SEQUENCE [LARGE SCALE GENOMIC DNA]</scope>
</reference>
<feature type="compositionally biased region" description="Basic and acidic residues" evidence="1">
    <location>
        <begin position="117"/>
        <end position="128"/>
    </location>
</feature>
<sequence>MVSKRPIVVDSIFELCCKEKDEEYTCHELEVNHLIVENEDLDFDRIKSLRLLEIIGINSGSSLTIPRRCSKSAPHDLPLQFRDEALPLQSRDDALQIPRRGSSQIDLPQFRDSLFPPRRDSSQFRDDNPATMLTSAPHDLPLQSRDDLPLQSRDEALPYNPRDEPLPLQSRDEAQRQMIVPYNPATRLLPQSRDDAQSAP</sequence>
<feature type="compositionally biased region" description="Basic and acidic residues" evidence="1">
    <location>
        <begin position="144"/>
        <end position="175"/>
    </location>
</feature>
<protein>
    <submittedName>
        <fullName evidence="2">Uncharacterized protein</fullName>
    </submittedName>
</protein>
<name>A0AAV4PGJ1_CAEEX</name>